<dbReference type="EMBL" id="JACAZF010000002">
    <property type="protein sequence ID" value="KAF7311913.1"/>
    <property type="molecule type" value="Genomic_DNA"/>
</dbReference>
<dbReference type="GO" id="GO:0016788">
    <property type="term" value="F:hydrolase activity, acting on ester bonds"/>
    <property type="evidence" value="ECO:0007669"/>
    <property type="project" value="UniProtKB-ARBA"/>
</dbReference>
<dbReference type="RefSeq" id="XP_037224021.1">
    <property type="nucleotide sequence ID" value="XM_037358926.1"/>
</dbReference>
<evidence type="ECO:0000256" key="1">
    <source>
        <dbReference type="ARBA" id="ARBA00022801"/>
    </source>
</evidence>
<keyword evidence="4" id="KW-1185">Reference proteome</keyword>
<protein>
    <submittedName>
        <fullName evidence="3">Hydrolase-4 domain-containing protein</fullName>
    </submittedName>
</protein>
<gene>
    <name evidence="3" type="ORF">MIND_00202700</name>
</gene>
<reference evidence="3" key="1">
    <citation type="submission" date="2020-05" db="EMBL/GenBank/DDBJ databases">
        <title>Mycena genomes resolve the evolution of fungal bioluminescence.</title>
        <authorList>
            <person name="Tsai I.J."/>
        </authorList>
    </citation>
    <scope>NUCLEOTIDE SEQUENCE</scope>
    <source>
        <strain evidence="3">171206Taipei</strain>
    </source>
</reference>
<proteinExistence type="predicted"/>
<feature type="region of interest" description="Disordered" evidence="2">
    <location>
        <begin position="1"/>
        <end position="45"/>
    </location>
</feature>
<dbReference type="InterPro" id="IPR029058">
    <property type="entry name" value="AB_hydrolase_fold"/>
</dbReference>
<comment type="caution">
    <text evidence="3">The sequence shown here is derived from an EMBL/GenBank/DDBJ whole genome shotgun (WGS) entry which is preliminary data.</text>
</comment>
<dbReference type="OrthoDB" id="2498029at2759"/>
<dbReference type="GeneID" id="59341442"/>
<dbReference type="InterPro" id="IPR050261">
    <property type="entry name" value="FrsA_esterase"/>
</dbReference>
<sequence length="367" mass="40237">MWNRSKVENGQALARDDINRDGPACVSSTESADRSDSPDLTLDTHHDFRKNLPENSFCNERMGSRCMAIPPHIILEHATARHRYVCFFRRTSDALAKAEIHPGLTVSPRIRRWDLKHTGRPFRRRDMGALCLTTAVGVLLANGAPRNVVVVKEQLEDYRTVIKYARQQAQFDPQRVVIWGSSFSGGHAITLSTQPAVNACAALAQCPYAGVYPSNPFGWTYLMTVAFMLLDLLKQALGLPPAYIPAVAKPGAVGALTSEGTVTGMMTLVSPESQYTNQISASSLLQIPLYQPRSKAKEIACPLLLFVPTKDNLCLPAGAREVAATAPEGRCQLVEAECGHFDIYHGTSHYKQALTAQLAFLAKHVPL</sequence>
<keyword evidence="1 3" id="KW-0378">Hydrolase</keyword>
<accession>A0A8H6WEJ3</accession>
<organism evidence="3 4">
    <name type="scientific">Mycena indigotica</name>
    <dbReference type="NCBI Taxonomy" id="2126181"/>
    <lineage>
        <taxon>Eukaryota</taxon>
        <taxon>Fungi</taxon>
        <taxon>Dikarya</taxon>
        <taxon>Basidiomycota</taxon>
        <taxon>Agaricomycotina</taxon>
        <taxon>Agaricomycetes</taxon>
        <taxon>Agaricomycetidae</taxon>
        <taxon>Agaricales</taxon>
        <taxon>Marasmiineae</taxon>
        <taxon>Mycenaceae</taxon>
        <taxon>Mycena</taxon>
    </lineage>
</organism>
<dbReference type="SUPFAM" id="SSF53474">
    <property type="entry name" value="alpha/beta-Hydrolases"/>
    <property type="match status" value="1"/>
</dbReference>
<dbReference type="PANTHER" id="PTHR22946">
    <property type="entry name" value="DIENELACTONE HYDROLASE DOMAIN-CONTAINING PROTEIN-RELATED"/>
    <property type="match status" value="1"/>
</dbReference>
<dbReference type="Proteomes" id="UP000636479">
    <property type="component" value="Unassembled WGS sequence"/>
</dbReference>
<name>A0A8H6WEJ3_9AGAR</name>
<feature type="compositionally biased region" description="Basic and acidic residues" evidence="2">
    <location>
        <begin position="31"/>
        <end position="45"/>
    </location>
</feature>
<evidence type="ECO:0000313" key="3">
    <source>
        <dbReference type="EMBL" id="KAF7311913.1"/>
    </source>
</evidence>
<evidence type="ECO:0000313" key="4">
    <source>
        <dbReference type="Proteomes" id="UP000636479"/>
    </source>
</evidence>
<dbReference type="AlphaFoldDB" id="A0A8H6WEJ3"/>
<evidence type="ECO:0000256" key="2">
    <source>
        <dbReference type="SAM" id="MobiDB-lite"/>
    </source>
</evidence>
<dbReference type="PANTHER" id="PTHR22946:SF9">
    <property type="entry name" value="POLYKETIDE TRANSFERASE AF380"/>
    <property type="match status" value="1"/>
</dbReference>
<dbReference type="Gene3D" id="3.40.50.1820">
    <property type="entry name" value="alpha/beta hydrolase"/>
    <property type="match status" value="1"/>
</dbReference>